<evidence type="ECO:0000313" key="2">
    <source>
        <dbReference type="EMBL" id="MPM31867.1"/>
    </source>
</evidence>
<gene>
    <name evidence="2" type="ORF">SDC9_78424</name>
</gene>
<proteinExistence type="predicted"/>
<dbReference type="PANTHER" id="PTHR34109:SF1">
    <property type="entry name" value="VOC DOMAIN-CONTAINING PROTEIN"/>
    <property type="match status" value="1"/>
</dbReference>
<dbReference type="AlphaFoldDB" id="A0A644YU82"/>
<dbReference type="InterPro" id="IPR029068">
    <property type="entry name" value="Glyas_Bleomycin-R_OHBP_Dase"/>
</dbReference>
<sequence length="129" mass="13906">MDDWKPATYPSLSPYLICQDAEGLIAFLEAAFGGSLERRFDRPDGSLKHAEVRIDDSIVMIGGGASDISSASAHLHLYVEDAVATFDRAIAAGASVVREPEKAGDDDLRGGVEDPWGTTWWIATQQPQS</sequence>
<dbReference type="Gene3D" id="3.30.720.120">
    <property type="match status" value="1"/>
</dbReference>
<comment type="caution">
    <text evidence="2">The sequence shown here is derived from an EMBL/GenBank/DDBJ whole genome shotgun (WGS) entry which is preliminary data.</text>
</comment>
<dbReference type="InterPro" id="IPR004360">
    <property type="entry name" value="Glyas_Fos-R_dOase_dom"/>
</dbReference>
<dbReference type="InterPro" id="IPR037523">
    <property type="entry name" value="VOC_core"/>
</dbReference>
<accession>A0A644YU82</accession>
<dbReference type="PANTHER" id="PTHR34109">
    <property type="entry name" value="BNAUNNG04460D PROTEIN-RELATED"/>
    <property type="match status" value="1"/>
</dbReference>
<dbReference type="Pfam" id="PF00903">
    <property type="entry name" value="Glyoxalase"/>
    <property type="match status" value="1"/>
</dbReference>
<protein>
    <recommendedName>
        <fullName evidence="1">VOC domain-containing protein</fullName>
    </recommendedName>
</protein>
<feature type="domain" description="VOC" evidence="1">
    <location>
        <begin position="8"/>
        <end position="125"/>
    </location>
</feature>
<reference evidence="2" key="1">
    <citation type="submission" date="2019-08" db="EMBL/GenBank/DDBJ databases">
        <authorList>
            <person name="Kucharzyk K."/>
            <person name="Murdoch R.W."/>
            <person name="Higgins S."/>
            <person name="Loffler F."/>
        </authorList>
    </citation>
    <scope>NUCLEOTIDE SEQUENCE</scope>
</reference>
<dbReference type="SUPFAM" id="SSF54593">
    <property type="entry name" value="Glyoxalase/Bleomycin resistance protein/Dihydroxybiphenyl dioxygenase"/>
    <property type="match status" value="1"/>
</dbReference>
<dbReference type="PROSITE" id="PS51819">
    <property type="entry name" value="VOC"/>
    <property type="match status" value="1"/>
</dbReference>
<organism evidence="2">
    <name type="scientific">bioreactor metagenome</name>
    <dbReference type="NCBI Taxonomy" id="1076179"/>
    <lineage>
        <taxon>unclassified sequences</taxon>
        <taxon>metagenomes</taxon>
        <taxon>ecological metagenomes</taxon>
    </lineage>
</organism>
<dbReference type="EMBL" id="VSSQ01006200">
    <property type="protein sequence ID" value="MPM31867.1"/>
    <property type="molecule type" value="Genomic_DNA"/>
</dbReference>
<dbReference type="CDD" id="cd07246">
    <property type="entry name" value="VOC_like"/>
    <property type="match status" value="1"/>
</dbReference>
<name>A0A644YU82_9ZZZZ</name>
<evidence type="ECO:0000259" key="1">
    <source>
        <dbReference type="PROSITE" id="PS51819"/>
    </source>
</evidence>
<dbReference type="Gene3D" id="3.30.720.110">
    <property type="match status" value="1"/>
</dbReference>